<dbReference type="EMBL" id="OX459944">
    <property type="protein sequence ID" value="CAI9178987.1"/>
    <property type="molecule type" value="Genomic_DNA"/>
</dbReference>
<evidence type="ECO:0000313" key="2">
    <source>
        <dbReference type="EMBL" id="CAI9178987.1"/>
    </source>
</evidence>
<keyword evidence="3" id="KW-1185">Reference proteome</keyword>
<gene>
    <name evidence="2" type="ORF">MRATA1EN1_LOCUS27949</name>
</gene>
<name>A0ABN8ZYB5_RANTA</name>
<feature type="region of interest" description="Disordered" evidence="1">
    <location>
        <begin position="1"/>
        <end position="23"/>
    </location>
</feature>
<organism evidence="2 3">
    <name type="scientific">Rangifer tarandus platyrhynchus</name>
    <name type="common">Svalbard reindeer</name>
    <dbReference type="NCBI Taxonomy" id="3082113"/>
    <lineage>
        <taxon>Eukaryota</taxon>
        <taxon>Metazoa</taxon>
        <taxon>Chordata</taxon>
        <taxon>Craniata</taxon>
        <taxon>Vertebrata</taxon>
        <taxon>Euteleostomi</taxon>
        <taxon>Mammalia</taxon>
        <taxon>Eutheria</taxon>
        <taxon>Laurasiatheria</taxon>
        <taxon>Artiodactyla</taxon>
        <taxon>Ruminantia</taxon>
        <taxon>Pecora</taxon>
        <taxon>Cervidae</taxon>
        <taxon>Odocoileinae</taxon>
        <taxon>Rangifer</taxon>
    </lineage>
</organism>
<reference evidence="2" key="1">
    <citation type="submission" date="2023-04" db="EMBL/GenBank/DDBJ databases">
        <authorList>
            <consortium name="ELIXIR-Norway"/>
        </authorList>
    </citation>
    <scope>NUCLEOTIDE SEQUENCE [LARGE SCALE GENOMIC DNA]</scope>
</reference>
<dbReference type="Proteomes" id="UP001176941">
    <property type="component" value="Chromosome 8"/>
</dbReference>
<evidence type="ECO:0000313" key="3">
    <source>
        <dbReference type="Proteomes" id="UP001176941"/>
    </source>
</evidence>
<evidence type="ECO:0000256" key="1">
    <source>
        <dbReference type="SAM" id="MobiDB-lite"/>
    </source>
</evidence>
<sequence length="135" mass="14766">METRRPARTWAHATSRNPRAPRAAERAYFSRGVDSSPQCVHIGDSTVCAREPPAKGQGNLDKAQSAPLRDAPQRLLEVSLCLRRTAAEMLCTVTDSKGKSAHGIRCCEEAERVSLQQAAPGLLDLSTNQDVVWRV</sequence>
<protein>
    <submittedName>
        <fullName evidence="2">Uncharacterized protein</fullName>
    </submittedName>
</protein>
<proteinExistence type="predicted"/>
<accession>A0ABN8ZYB5</accession>